<protein>
    <submittedName>
        <fullName evidence="1">NAD(P)H azoreductase</fullName>
    </submittedName>
</protein>
<dbReference type="PANTHER" id="PTHR43162">
    <property type="match status" value="1"/>
</dbReference>
<dbReference type="PANTHER" id="PTHR43162:SF1">
    <property type="entry name" value="PRESTALK A DIFFERENTIATION PROTEIN A"/>
    <property type="match status" value="1"/>
</dbReference>
<reference evidence="1" key="2">
    <citation type="submission" date="2023-05" db="EMBL/GenBank/DDBJ databases">
        <authorList>
            <consortium name="Lawrence Berkeley National Laboratory"/>
            <person name="Steindorff A."/>
            <person name="Hensen N."/>
            <person name="Bonometti L."/>
            <person name="Westerberg I."/>
            <person name="Brannstrom I.O."/>
            <person name="Guillou S."/>
            <person name="Cros-Aarteil S."/>
            <person name="Calhoun S."/>
            <person name="Haridas S."/>
            <person name="Kuo A."/>
            <person name="Mondo S."/>
            <person name="Pangilinan J."/>
            <person name="Riley R."/>
            <person name="Labutti K."/>
            <person name="Andreopoulos B."/>
            <person name="Lipzen A."/>
            <person name="Chen C."/>
            <person name="Yanf M."/>
            <person name="Daum C."/>
            <person name="Ng V."/>
            <person name="Clum A."/>
            <person name="Ohm R."/>
            <person name="Martin F."/>
            <person name="Silar P."/>
            <person name="Natvig D."/>
            <person name="Lalanne C."/>
            <person name="Gautier V."/>
            <person name="Ament-Velasquez S.L."/>
            <person name="Kruys A."/>
            <person name="Hutchinson M.I."/>
            <person name="Powell A.J."/>
            <person name="Barry K."/>
            <person name="Miller A.N."/>
            <person name="Grigoriev I.V."/>
            <person name="Debuchy R."/>
            <person name="Gladieux P."/>
            <person name="Thoren M.H."/>
            <person name="Johannesson H."/>
        </authorList>
    </citation>
    <scope>NUCLEOTIDE SEQUENCE</scope>
    <source>
        <strain evidence="1">CBS 538.74</strain>
    </source>
</reference>
<comment type="caution">
    <text evidence="1">The sequence shown here is derived from an EMBL/GenBank/DDBJ whole genome shotgun (WGS) entry which is preliminary data.</text>
</comment>
<sequence>MSSPNVIVFGPTGSVGSITALTAHTLNATVTLAMRDTTKPIPPNLAQTLNLMPRLQADLSNPASLHAAVTASGAKTRLPLPHLPRARPHARAAPSRALKQAGIEFVVFLSSASVNPHHKEQGLHAITPAVELALADTLGPGGYVAVRPGYFASNLLLFGRVVAEGGVARMVYPEARFDLVAPEDIGRVCGRLLVNKGLSAETAVVSLAGPQVLSQGQAVRVLAGVAGTKVEVENFASDEEAVGFVVQNMGLPEPGARQLVQGFKAAASGGNGLDKSRHEEAVANIKKYGGKEATGIQEWAEMNKVKFT</sequence>
<evidence type="ECO:0000313" key="1">
    <source>
        <dbReference type="EMBL" id="KAK4156578.1"/>
    </source>
</evidence>
<proteinExistence type="predicted"/>
<dbReference type="AlphaFoldDB" id="A0AAN7A047"/>
<gene>
    <name evidence="1" type="ORF">C8A00DRAFT_30544</name>
</gene>
<reference evidence="1" key="1">
    <citation type="journal article" date="2023" name="Mol. Phylogenet. Evol.">
        <title>Genome-scale phylogeny and comparative genomics of the fungal order Sordariales.</title>
        <authorList>
            <person name="Hensen N."/>
            <person name="Bonometti L."/>
            <person name="Westerberg I."/>
            <person name="Brannstrom I.O."/>
            <person name="Guillou S."/>
            <person name="Cros-Aarteil S."/>
            <person name="Calhoun S."/>
            <person name="Haridas S."/>
            <person name="Kuo A."/>
            <person name="Mondo S."/>
            <person name="Pangilinan J."/>
            <person name="Riley R."/>
            <person name="LaButti K."/>
            <person name="Andreopoulos B."/>
            <person name="Lipzen A."/>
            <person name="Chen C."/>
            <person name="Yan M."/>
            <person name="Daum C."/>
            <person name="Ng V."/>
            <person name="Clum A."/>
            <person name="Steindorff A."/>
            <person name="Ohm R.A."/>
            <person name="Martin F."/>
            <person name="Silar P."/>
            <person name="Natvig D.O."/>
            <person name="Lalanne C."/>
            <person name="Gautier V."/>
            <person name="Ament-Velasquez S.L."/>
            <person name="Kruys A."/>
            <person name="Hutchinson M.I."/>
            <person name="Powell A.J."/>
            <person name="Barry K."/>
            <person name="Miller A.N."/>
            <person name="Grigoriev I.V."/>
            <person name="Debuchy R."/>
            <person name="Gladieux P."/>
            <person name="Hiltunen Thoren M."/>
            <person name="Johannesson H."/>
        </authorList>
    </citation>
    <scope>NUCLEOTIDE SEQUENCE</scope>
    <source>
        <strain evidence="1">CBS 538.74</strain>
    </source>
</reference>
<dbReference type="InterPro" id="IPR051604">
    <property type="entry name" value="Ergot_Alk_Oxidoreductase"/>
</dbReference>
<organism evidence="1 2">
    <name type="scientific">Chaetomidium leptoderma</name>
    <dbReference type="NCBI Taxonomy" id="669021"/>
    <lineage>
        <taxon>Eukaryota</taxon>
        <taxon>Fungi</taxon>
        <taxon>Dikarya</taxon>
        <taxon>Ascomycota</taxon>
        <taxon>Pezizomycotina</taxon>
        <taxon>Sordariomycetes</taxon>
        <taxon>Sordariomycetidae</taxon>
        <taxon>Sordariales</taxon>
        <taxon>Chaetomiaceae</taxon>
        <taxon>Chaetomidium</taxon>
    </lineage>
</organism>
<dbReference type="SUPFAM" id="SSF51735">
    <property type="entry name" value="NAD(P)-binding Rossmann-fold domains"/>
    <property type="match status" value="1"/>
</dbReference>
<dbReference type="Gene3D" id="3.40.50.720">
    <property type="entry name" value="NAD(P)-binding Rossmann-like Domain"/>
    <property type="match status" value="1"/>
</dbReference>
<evidence type="ECO:0000313" key="2">
    <source>
        <dbReference type="Proteomes" id="UP001302745"/>
    </source>
</evidence>
<dbReference type="InterPro" id="IPR036291">
    <property type="entry name" value="NAD(P)-bd_dom_sf"/>
</dbReference>
<dbReference type="Proteomes" id="UP001302745">
    <property type="component" value="Unassembled WGS sequence"/>
</dbReference>
<name>A0AAN7A047_9PEZI</name>
<keyword evidence="2" id="KW-1185">Reference proteome</keyword>
<dbReference type="EMBL" id="MU856865">
    <property type="protein sequence ID" value="KAK4156578.1"/>
    <property type="molecule type" value="Genomic_DNA"/>
</dbReference>
<accession>A0AAN7A047</accession>